<evidence type="ECO:0000256" key="7">
    <source>
        <dbReference type="ARBA" id="ARBA00022781"/>
    </source>
</evidence>
<dbReference type="GeneID" id="22162081"/>
<reference evidence="13" key="1">
    <citation type="journal article" date="2014" name="Mitochondrial DNA">
        <title>The complete mitochondrial genome of the Japanese fan lobster Ibacus ciliatus (Crustacea, Achelata, Scyllaridae).</title>
        <authorList>
            <person name="Ahn D.H."/>
            <person name="Kim S."/>
            <person name="Park J.K."/>
            <person name="Shin S."/>
            <person name="Min G.S."/>
        </authorList>
    </citation>
    <scope>NUCLEOTIDE SEQUENCE</scope>
</reference>
<evidence type="ECO:0000256" key="5">
    <source>
        <dbReference type="ARBA" id="ARBA00022547"/>
    </source>
</evidence>
<keyword evidence="8" id="KW-1133">Transmembrane helix</keyword>
<dbReference type="InterPro" id="IPR001421">
    <property type="entry name" value="ATP8_metazoa"/>
</dbReference>
<name>A0A0U1XIP2_IBACI</name>
<geneLocation type="mitochondrion" evidence="13"/>
<dbReference type="GO" id="GO:0031966">
    <property type="term" value="C:mitochondrial membrane"/>
    <property type="evidence" value="ECO:0007669"/>
    <property type="project" value="UniProtKB-SubCell"/>
</dbReference>
<keyword evidence="9 12" id="KW-0406">Ion transport</keyword>
<dbReference type="AlphaFoldDB" id="A0A0U1XIP2"/>
<evidence type="ECO:0000256" key="12">
    <source>
        <dbReference type="RuleBase" id="RU003661"/>
    </source>
</evidence>
<reference evidence="13" key="2">
    <citation type="submission" date="2014-09" db="EMBL/GenBank/DDBJ databases">
        <authorList>
            <person name="Magalhaes I.L.F."/>
            <person name="Oliveira U."/>
            <person name="Santos F.R."/>
            <person name="Vidigal T.H.D.A."/>
            <person name="Brescovit A.D."/>
            <person name="Santos A.J."/>
        </authorList>
    </citation>
    <scope>NUCLEOTIDE SEQUENCE</scope>
</reference>
<evidence type="ECO:0000313" key="13">
    <source>
        <dbReference type="EMBL" id="AIU40932.1"/>
    </source>
</evidence>
<dbReference type="EMBL" id="KM488334">
    <property type="protein sequence ID" value="AIU40932.1"/>
    <property type="molecule type" value="Genomic_DNA"/>
</dbReference>
<comment type="subcellular location">
    <subcellularLocation>
        <location evidence="1 12">Mitochondrion membrane</location>
        <topology evidence="1 12">Single-pass membrane protein</topology>
    </subcellularLocation>
</comment>
<evidence type="ECO:0000256" key="10">
    <source>
        <dbReference type="ARBA" id="ARBA00023128"/>
    </source>
</evidence>
<evidence type="ECO:0000256" key="4">
    <source>
        <dbReference type="ARBA" id="ARBA00022448"/>
    </source>
</evidence>
<dbReference type="GO" id="GO:0015078">
    <property type="term" value="F:proton transmembrane transporter activity"/>
    <property type="evidence" value="ECO:0007669"/>
    <property type="project" value="InterPro"/>
</dbReference>
<evidence type="ECO:0000256" key="9">
    <source>
        <dbReference type="ARBA" id="ARBA00023065"/>
    </source>
</evidence>
<protein>
    <recommendedName>
        <fullName evidence="12">ATP synthase complex subunit 8</fullName>
    </recommendedName>
</protein>
<dbReference type="GO" id="GO:0015986">
    <property type="term" value="P:proton motive force-driven ATP synthesis"/>
    <property type="evidence" value="ECO:0007669"/>
    <property type="project" value="InterPro"/>
</dbReference>
<comment type="similarity">
    <text evidence="2 12">Belongs to the ATPase protein 8 family.</text>
</comment>
<keyword evidence="10 12" id="KW-0496">Mitochondrion</keyword>
<evidence type="ECO:0000256" key="3">
    <source>
        <dbReference type="ARBA" id="ARBA00011291"/>
    </source>
</evidence>
<evidence type="ECO:0000256" key="8">
    <source>
        <dbReference type="ARBA" id="ARBA00022989"/>
    </source>
</evidence>
<keyword evidence="5 12" id="KW-0138">CF(0)</keyword>
<proteinExistence type="inferred from homology"/>
<keyword evidence="11" id="KW-0472">Membrane</keyword>
<dbReference type="CTD" id="4509"/>
<evidence type="ECO:0000256" key="6">
    <source>
        <dbReference type="ARBA" id="ARBA00022692"/>
    </source>
</evidence>
<keyword evidence="4 12" id="KW-0813">Transport</keyword>
<dbReference type="Pfam" id="PF00895">
    <property type="entry name" value="ATP-synt_8"/>
    <property type="match status" value="1"/>
</dbReference>
<gene>
    <name evidence="13" type="primary">ATP8</name>
</gene>
<evidence type="ECO:0000256" key="2">
    <source>
        <dbReference type="ARBA" id="ARBA00008892"/>
    </source>
</evidence>
<sequence length="52" mass="6300">MPQMAPMMWLFLFFMFLLSLFLFSAMNYFSVTPKKMTSLLDPILTSQKLWKW</sequence>
<dbReference type="GO" id="GO:0045259">
    <property type="term" value="C:proton-transporting ATP synthase complex"/>
    <property type="evidence" value="ECO:0007669"/>
    <property type="project" value="UniProtKB-KW"/>
</dbReference>
<organism evidence="13">
    <name type="scientific">Ibacus ciliatus</name>
    <name type="common">Japanese fan lobster</name>
    <name type="synonym">Scyllarus ciliatus</name>
    <dbReference type="NCBI Taxonomy" id="125897"/>
    <lineage>
        <taxon>Eukaryota</taxon>
        <taxon>Metazoa</taxon>
        <taxon>Ecdysozoa</taxon>
        <taxon>Arthropoda</taxon>
        <taxon>Crustacea</taxon>
        <taxon>Multicrustacea</taxon>
        <taxon>Malacostraca</taxon>
        <taxon>Eumalacostraca</taxon>
        <taxon>Eucarida</taxon>
        <taxon>Decapoda</taxon>
        <taxon>Pleocyemata</taxon>
        <taxon>Achelata</taxon>
        <taxon>Palinuroidea</taxon>
        <taxon>Scyllaridae</taxon>
        <taxon>Ibacus</taxon>
    </lineage>
</organism>
<keyword evidence="7 12" id="KW-0375">Hydrogen ion transport</keyword>
<evidence type="ECO:0000256" key="11">
    <source>
        <dbReference type="ARBA" id="ARBA00023136"/>
    </source>
</evidence>
<comment type="subunit">
    <text evidence="3">F-type ATPases have 2 components, CF(1) - the catalytic core - and CF(0) - the membrane proton channel.</text>
</comment>
<accession>A0A0U1XIP2</accession>
<evidence type="ECO:0000256" key="1">
    <source>
        <dbReference type="ARBA" id="ARBA00004304"/>
    </source>
</evidence>
<keyword evidence="6 12" id="KW-0812">Transmembrane</keyword>
<dbReference type="RefSeq" id="YP_009107388.1">
    <property type="nucleotide sequence ID" value="NC_025581.1"/>
</dbReference>